<protein>
    <submittedName>
        <fullName evidence="2">Rhodanese-related sulfurtransferase</fullName>
    </submittedName>
</protein>
<dbReference type="SMART" id="SM00450">
    <property type="entry name" value="RHOD"/>
    <property type="match status" value="1"/>
</dbReference>
<dbReference type="InterPro" id="IPR021309">
    <property type="entry name" value="YgaP-like_TM"/>
</dbReference>
<dbReference type="EMBL" id="FNOK01000014">
    <property type="protein sequence ID" value="SDX72720.1"/>
    <property type="molecule type" value="Genomic_DNA"/>
</dbReference>
<dbReference type="PANTHER" id="PTHR43031">
    <property type="entry name" value="FAD-DEPENDENT OXIDOREDUCTASE"/>
    <property type="match status" value="1"/>
</dbReference>
<sequence>MTGPLSSTVDVSRTRALLESEPRTRLIDVRTPGEFAATHIPGSYNVPLDLLRERKAELAAKHDDPVVLVCGSGVRAEDASTLLAAAGLGRLTVLAGGINAWDQQGAPVVRGTGKWAMERQVRLVAGSLVLTGVLASVVAPKMKWLAGLIGGGLTFSALSNTCAMARALSLLPYNRTPAQDAPTLLAALTADDAPAR</sequence>
<dbReference type="InterPro" id="IPR001763">
    <property type="entry name" value="Rhodanese-like_dom"/>
</dbReference>
<evidence type="ECO:0000313" key="3">
    <source>
        <dbReference type="Proteomes" id="UP000199529"/>
    </source>
</evidence>
<proteinExistence type="predicted"/>
<dbReference type="InterPro" id="IPR036873">
    <property type="entry name" value="Rhodanese-like_dom_sf"/>
</dbReference>
<dbReference type="InterPro" id="IPR050229">
    <property type="entry name" value="GlpE_sulfurtransferase"/>
</dbReference>
<dbReference type="CDD" id="cd00158">
    <property type="entry name" value="RHOD"/>
    <property type="match status" value="1"/>
</dbReference>
<dbReference type="Gene3D" id="6.10.140.1340">
    <property type="match status" value="1"/>
</dbReference>
<organism evidence="2 3">
    <name type="scientific">Saccharopolyspora shandongensis</name>
    <dbReference type="NCBI Taxonomy" id="418495"/>
    <lineage>
        <taxon>Bacteria</taxon>
        <taxon>Bacillati</taxon>
        <taxon>Actinomycetota</taxon>
        <taxon>Actinomycetes</taxon>
        <taxon>Pseudonocardiales</taxon>
        <taxon>Pseudonocardiaceae</taxon>
        <taxon>Saccharopolyspora</taxon>
    </lineage>
</organism>
<dbReference type="Proteomes" id="UP000199529">
    <property type="component" value="Unassembled WGS sequence"/>
</dbReference>
<accession>A0A1H3E277</accession>
<dbReference type="RefSeq" id="WP_218157351.1">
    <property type="nucleotide sequence ID" value="NZ_FNOK01000014.1"/>
</dbReference>
<dbReference type="AlphaFoldDB" id="A0A1H3E277"/>
<evidence type="ECO:0000259" key="1">
    <source>
        <dbReference type="PROSITE" id="PS50206"/>
    </source>
</evidence>
<name>A0A1H3E277_9PSEU</name>
<dbReference type="Pfam" id="PF00581">
    <property type="entry name" value="Rhodanese"/>
    <property type="match status" value="1"/>
</dbReference>
<dbReference type="PROSITE" id="PS50206">
    <property type="entry name" value="RHODANESE_3"/>
    <property type="match status" value="1"/>
</dbReference>
<gene>
    <name evidence="2" type="ORF">SAMN05216215_101468</name>
</gene>
<dbReference type="GO" id="GO:0016740">
    <property type="term" value="F:transferase activity"/>
    <property type="evidence" value="ECO:0007669"/>
    <property type="project" value="UniProtKB-KW"/>
</dbReference>
<keyword evidence="2" id="KW-0808">Transferase</keyword>
<dbReference type="Gene3D" id="3.40.250.10">
    <property type="entry name" value="Rhodanese-like domain"/>
    <property type="match status" value="1"/>
</dbReference>
<feature type="domain" description="Rhodanese" evidence="1">
    <location>
        <begin position="20"/>
        <end position="110"/>
    </location>
</feature>
<dbReference type="STRING" id="418495.SAMN05216215_101468"/>
<dbReference type="PANTHER" id="PTHR43031:SF16">
    <property type="entry name" value="OXIDOREDUCTASE"/>
    <property type="match status" value="1"/>
</dbReference>
<dbReference type="SUPFAM" id="SSF52821">
    <property type="entry name" value="Rhodanese/Cell cycle control phosphatase"/>
    <property type="match status" value="1"/>
</dbReference>
<evidence type="ECO:0000313" key="2">
    <source>
        <dbReference type="EMBL" id="SDX72720.1"/>
    </source>
</evidence>
<reference evidence="3" key="1">
    <citation type="submission" date="2016-10" db="EMBL/GenBank/DDBJ databases">
        <authorList>
            <person name="Varghese N."/>
            <person name="Submissions S."/>
        </authorList>
    </citation>
    <scope>NUCLEOTIDE SEQUENCE [LARGE SCALE GENOMIC DNA]</scope>
    <source>
        <strain evidence="3">CGMCC 4.3530</strain>
    </source>
</reference>
<dbReference type="Pfam" id="PF11127">
    <property type="entry name" value="YgaP-like_TM"/>
    <property type="match status" value="1"/>
</dbReference>
<keyword evidence="3" id="KW-1185">Reference proteome</keyword>